<evidence type="ECO:0000256" key="2">
    <source>
        <dbReference type="ARBA" id="ARBA00023125"/>
    </source>
</evidence>
<dbReference type="Proteomes" id="UP000244527">
    <property type="component" value="Chromosome"/>
</dbReference>
<evidence type="ECO:0000256" key="3">
    <source>
        <dbReference type="ARBA" id="ARBA00023163"/>
    </source>
</evidence>
<dbReference type="PROSITE" id="PS50949">
    <property type="entry name" value="HTH_GNTR"/>
    <property type="match status" value="1"/>
</dbReference>
<dbReference type="SMART" id="SM00345">
    <property type="entry name" value="HTH_GNTR"/>
    <property type="match status" value="1"/>
</dbReference>
<dbReference type="GO" id="GO:0003677">
    <property type="term" value="F:DNA binding"/>
    <property type="evidence" value="ECO:0007669"/>
    <property type="project" value="UniProtKB-KW"/>
</dbReference>
<dbReference type="KEGG" id="ffa:FFWV33_05055"/>
<evidence type="ECO:0000259" key="4">
    <source>
        <dbReference type="PROSITE" id="PS50949"/>
    </source>
</evidence>
<sequence length="338" mass="39053">MEPLYDAIISLKQISTLSKHEQLVQGIVECIENETLVVGDQLPSINQMVENIGYARKTIVKAYEELKDRGLVESVKIKGYFILSTKTDVVLKVALLLYSFHRFQEEFYNTFRKELGDRYQIDIYVHHNNLEAFENIISSIYGKYGAYVVAPIENPLVRPLLETIEPSKLLIVDRYLDLGYNYSYIAQEFEHSTHDRLTEILDVIKKYDKIILYFRKDVDYPIGVLNGFQRFVEENELIGEIEKNYQPNSVQKGVLYFFIDDTDLWELFRDSLKMGLVIGKDIGLLSHNDHIIKEIMSGGIATISTDFNEMAVKAANFVKNGQLIHEIVPSYFIPRNSL</sequence>
<feature type="domain" description="HTH gntR-type" evidence="4">
    <location>
        <begin position="17"/>
        <end position="85"/>
    </location>
</feature>
<keyword evidence="2" id="KW-0238">DNA-binding</keyword>
<dbReference type="SUPFAM" id="SSF53822">
    <property type="entry name" value="Periplasmic binding protein-like I"/>
    <property type="match status" value="1"/>
</dbReference>
<evidence type="ECO:0000313" key="5">
    <source>
        <dbReference type="EMBL" id="AWG20949.1"/>
    </source>
</evidence>
<keyword evidence="3" id="KW-0804">Transcription</keyword>
<dbReference type="PANTHER" id="PTHR38445:SF10">
    <property type="entry name" value="GNTR-FAMILY TRANSCRIPTIONAL REGULATOR"/>
    <property type="match status" value="1"/>
</dbReference>
<dbReference type="OrthoDB" id="742238at2"/>
<dbReference type="InterPro" id="IPR036388">
    <property type="entry name" value="WH-like_DNA-bd_sf"/>
</dbReference>
<evidence type="ECO:0000256" key="1">
    <source>
        <dbReference type="ARBA" id="ARBA00023015"/>
    </source>
</evidence>
<gene>
    <name evidence="5" type="ORF">FFWV33_05055</name>
</gene>
<dbReference type="AlphaFoldDB" id="A0A2S1LB21"/>
<accession>A0A2S1LB21</accession>
<evidence type="ECO:0000313" key="6">
    <source>
        <dbReference type="Proteomes" id="UP000244527"/>
    </source>
</evidence>
<dbReference type="CDD" id="cd07377">
    <property type="entry name" value="WHTH_GntR"/>
    <property type="match status" value="1"/>
</dbReference>
<dbReference type="InterPro" id="IPR028082">
    <property type="entry name" value="Peripla_BP_I"/>
</dbReference>
<dbReference type="RefSeq" id="WP_108739902.1">
    <property type="nucleotide sequence ID" value="NZ_CP020918.1"/>
</dbReference>
<keyword evidence="6" id="KW-1185">Reference proteome</keyword>
<dbReference type="PANTHER" id="PTHR38445">
    <property type="entry name" value="HTH-TYPE TRANSCRIPTIONAL REPRESSOR YTRA"/>
    <property type="match status" value="1"/>
</dbReference>
<dbReference type="SUPFAM" id="SSF46785">
    <property type="entry name" value="Winged helix' DNA-binding domain"/>
    <property type="match status" value="1"/>
</dbReference>
<dbReference type="Gene3D" id="1.10.10.10">
    <property type="entry name" value="Winged helix-like DNA-binding domain superfamily/Winged helix DNA-binding domain"/>
    <property type="match status" value="1"/>
</dbReference>
<protein>
    <submittedName>
        <fullName evidence="5">GntR family transcriptional regulator</fullName>
    </submittedName>
</protein>
<reference evidence="5 6" key="1">
    <citation type="submission" date="2017-04" db="EMBL/GenBank/DDBJ databases">
        <title>Compelte genome sequence of WV33.</title>
        <authorList>
            <person name="Lee P.C."/>
        </authorList>
    </citation>
    <scope>NUCLEOTIDE SEQUENCE [LARGE SCALE GENOMIC DNA]</scope>
    <source>
        <strain evidence="5 6">WV33</strain>
    </source>
</reference>
<dbReference type="GO" id="GO:0003700">
    <property type="term" value="F:DNA-binding transcription factor activity"/>
    <property type="evidence" value="ECO:0007669"/>
    <property type="project" value="InterPro"/>
</dbReference>
<name>A0A2S1LB21_9FLAO</name>
<organism evidence="5 6">
    <name type="scientific">Flavobacterium faecale</name>
    <dbReference type="NCBI Taxonomy" id="1355330"/>
    <lineage>
        <taxon>Bacteria</taxon>
        <taxon>Pseudomonadati</taxon>
        <taxon>Bacteroidota</taxon>
        <taxon>Flavobacteriia</taxon>
        <taxon>Flavobacteriales</taxon>
        <taxon>Flavobacteriaceae</taxon>
        <taxon>Flavobacterium</taxon>
    </lineage>
</organism>
<dbReference type="EMBL" id="CP020918">
    <property type="protein sequence ID" value="AWG20949.1"/>
    <property type="molecule type" value="Genomic_DNA"/>
</dbReference>
<dbReference type="InterPro" id="IPR000524">
    <property type="entry name" value="Tscrpt_reg_HTH_GntR"/>
</dbReference>
<keyword evidence="1" id="KW-0805">Transcription regulation</keyword>
<proteinExistence type="predicted"/>
<dbReference type="Pfam" id="PF00392">
    <property type="entry name" value="GntR"/>
    <property type="match status" value="1"/>
</dbReference>
<dbReference type="InterPro" id="IPR036390">
    <property type="entry name" value="WH_DNA-bd_sf"/>
</dbReference>